<dbReference type="SUPFAM" id="SSF47473">
    <property type="entry name" value="EF-hand"/>
    <property type="match status" value="1"/>
</dbReference>
<dbReference type="Gene3D" id="1.10.287.630">
    <property type="entry name" value="Helix hairpin bin"/>
    <property type="match status" value="1"/>
</dbReference>
<feature type="compositionally biased region" description="Low complexity" evidence="13">
    <location>
        <begin position="85"/>
        <end position="98"/>
    </location>
</feature>
<evidence type="ECO:0000256" key="2">
    <source>
        <dbReference type="ARBA" id="ARBA00007929"/>
    </source>
</evidence>
<comment type="subcellular location">
    <subcellularLocation>
        <location evidence="1">Membrane</location>
        <topology evidence="1">Multi-pass membrane protein</topology>
    </subcellularLocation>
</comment>
<comment type="caution">
    <text evidence="17">The sequence shown here is derived from an EMBL/GenBank/DDBJ whole genome shotgun (WGS) entry which is preliminary data.</text>
</comment>
<keyword evidence="18" id="KW-1185">Reference proteome</keyword>
<dbReference type="CDD" id="cd00051">
    <property type="entry name" value="EFh"/>
    <property type="match status" value="1"/>
</dbReference>
<keyword evidence="6" id="KW-0106">Calcium</keyword>
<dbReference type="SMART" id="SM00054">
    <property type="entry name" value="EFh"/>
    <property type="match status" value="3"/>
</dbReference>
<keyword evidence="4 14" id="KW-0812">Transmembrane</keyword>
<dbReference type="InterPro" id="IPR045319">
    <property type="entry name" value="KAT/AKT"/>
</dbReference>
<feature type="repeat" description="ANK" evidence="11">
    <location>
        <begin position="1109"/>
        <end position="1141"/>
    </location>
</feature>
<feature type="region of interest" description="Disordered" evidence="13">
    <location>
        <begin position="3108"/>
        <end position="3146"/>
    </location>
</feature>
<evidence type="ECO:0000256" key="3">
    <source>
        <dbReference type="ARBA" id="ARBA00022448"/>
    </source>
</evidence>
<evidence type="ECO:0000256" key="10">
    <source>
        <dbReference type="ARBA" id="ARBA00023136"/>
    </source>
</evidence>
<dbReference type="EMBL" id="JALJOR010000009">
    <property type="protein sequence ID" value="KAK9811376.1"/>
    <property type="molecule type" value="Genomic_DNA"/>
</dbReference>
<evidence type="ECO:0000256" key="14">
    <source>
        <dbReference type="SAM" id="Phobius"/>
    </source>
</evidence>
<dbReference type="PROSITE" id="PS50088">
    <property type="entry name" value="ANK_REPEAT"/>
    <property type="match status" value="9"/>
</dbReference>
<feature type="region of interest" description="Disordered" evidence="13">
    <location>
        <begin position="539"/>
        <end position="583"/>
    </location>
</feature>
<dbReference type="Gene3D" id="1.25.40.20">
    <property type="entry name" value="Ankyrin repeat-containing domain"/>
    <property type="match status" value="6"/>
</dbReference>
<dbReference type="PROSITE" id="PS50297">
    <property type="entry name" value="ANK_REP_REGION"/>
    <property type="match status" value="6"/>
</dbReference>
<dbReference type="SMART" id="SM00248">
    <property type="entry name" value="ANK"/>
    <property type="match status" value="17"/>
</dbReference>
<dbReference type="InterPro" id="IPR014710">
    <property type="entry name" value="RmlC-like_jellyroll"/>
</dbReference>
<keyword evidence="3" id="KW-0813">Transport</keyword>
<dbReference type="GO" id="GO:0005509">
    <property type="term" value="F:calcium ion binding"/>
    <property type="evidence" value="ECO:0007669"/>
    <property type="project" value="InterPro"/>
</dbReference>
<dbReference type="InterPro" id="IPR005821">
    <property type="entry name" value="Ion_trans_dom"/>
</dbReference>
<dbReference type="Proteomes" id="UP001489004">
    <property type="component" value="Unassembled WGS sequence"/>
</dbReference>
<feature type="repeat" description="ANK" evidence="11">
    <location>
        <begin position="2712"/>
        <end position="2745"/>
    </location>
</feature>
<accession>A0AAW1PD80</accession>
<feature type="transmembrane region" description="Helical" evidence="14">
    <location>
        <begin position="2417"/>
        <end position="2436"/>
    </location>
</feature>
<feature type="domain" description="Cyclic nucleotide-binding" evidence="15">
    <location>
        <begin position="2531"/>
        <end position="2653"/>
    </location>
</feature>
<keyword evidence="7" id="KW-0851">Voltage-gated channel</keyword>
<feature type="repeat" description="ANK" evidence="11">
    <location>
        <begin position="2908"/>
        <end position="2941"/>
    </location>
</feature>
<feature type="repeat" description="ANK" evidence="11">
    <location>
        <begin position="1076"/>
        <end position="1108"/>
    </location>
</feature>
<evidence type="ECO:0000256" key="11">
    <source>
        <dbReference type="PROSITE-ProRule" id="PRU00023"/>
    </source>
</evidence>
<feature type="repeat" description="ANK" evidence="11">
    <location>
        <begin position="1206"/>
        <end position="1238"/>
    </location>
</feature>
<comment type="similarity">
    <text evidence="2">Belongs to the potassium channel family. Plant (TC 1.A.1.4) subfamily.</text>
</comment>
<dbReference type="Gene3D" id="2.60.120.10">
    <property type="entry name" value="Jelly Rolls"/>
    <property type="match status" value="2"/>
</dbReference>
<dbReference type="SUPFAM" id="SSF48403">
    <property type="entry name" value="Ankyrin repeat"/>
    <property type="match status" value="2"/>
</dbReference>
<feature type="domain" description="EF-hand" evidence="16">
    <location>
        <begin position="2082"/>
        <end position="2117"/>
    </location>
</feature>
<feature type="transmembrane region" description="Helical" evidence="14">
    <location>
        <begin position="722"/>
        <end position="740"/>
    </location>
</feature>
<keyword evidence="9" id="KW-0406">Ion transport</keyword>
<feature type="region of interest" description="Disordered" evidence="13">
    <location>
        <begin position="75"/>
        <end position="134"/>
    </location>
</feature>
<evidence type="ECO:0000256" key="7">
    <source>
        <dbReference type="ARBA" id="ARBA00022882"/>
    </source>
</evidence>
<feature type="domain" description="EF-hand" evidence="16">
    <location>
        <begin position="1884"/>
        <end position="1919"/>
    </location>
</feature>
<dbReference type="PANTHER" id="PTHR45743">
    <property type="entry name" value="POTASSIUM CHANNEL AKT1"/>
    <property type="match status" value="1"/>
</dbReference>
<dbReference type="GO" id="GO:0005249">
    <property type="term" value="F:voltage-gated potassium channel activity"/>
    <property type="evidence" value="ECO:0007669"/>
    <property type="project" value="InterPro"/>
</dbReference>
<dbReference type="Pfam" id="PF12796">
    <property type="entry name" value="Ank_2"/>
    <property type="match status" value="6"/>
</dbReference>
<dbReference type="CDD" id="cd00038">
    <property type="entry name" value="CAP_ED"/>
    <property type="match status" value="2"/>
</dbReference>
<dbReference type="SMART" id="SM00100">
    <property type="entry name" value="cNMP"/>
    <property type="match status" value="2"/>
</dbReference>
<feature type="domain" description="Cyclic nucleotide-binding" evidence="15">
    <location>
        <begin position="911"/>
        <end position="1032"/>
    </location>
</feature>
<feature type="repeat" description="ANK" evidence="11">
    <location>
        <begin position="2777"/>
        <end position="2809"/>
    </location>
</feature>
<dbReference type="InterPro" id="IPR002048">
    <property type="entry name" value="EF_hand_dom"/>
</dbReference>
<dbReference type="InterPro" id="IPR011992">
    <property type="entry name" value="EF-hand-dom_pair"/>
</dbReference>
<keyword evidence="5" id="KW-0630">Potassium</keyword>
<evidence type="ECO:0000256" key="1">
    <source>
        <dbReference type="ARBA" id="ARBA00004141"/>
    </source>
</evidence>
<keyword evidence="7" id="KW-0407">Ion channel</keyword>
<evidence type="ECO:0000313" key="17">
    <source>
        <dbReference type="EMBL" id="KAK9811376.1"/>
    </source>
</evidence>
<feature type="repeat" description="ANK" evidence="11">
    <location>
        <begin position="1270"/>
        <end position="1302"/>
    </location>
</feature>
<feature type="domain" description="EF-hand" evidence="16">
    <location>
        <begin position="2043"/>
        <end position="2078"/>
    </location>
</feature>
<reference evidence="17 18" key="1">
    <citation type="journal article" date="2024" name="Nat. Commun.">
        <title>Phylogenomics reveals the evolutionary origins of lichenization in chlorophyte algae.</title>
        <authorList>
            <person name="Puginier C."/>
            <person name="Libourel C."/>
            <person name="Otte J."/>
            <person name="Skaloud P."/>
            <person name="Haon M."/>
            <person name="Grisel S."/>
            <person name="Petersen M."/>
            <person name="Berrin J.G."/>
            <person name="Delaux P.M."/>
            <person name="Dal Grande F."/>
            <person name="Keller J."/>
        </authorList>
    </citation>
    <scope>NUCLEOTIDE SEQUENCE [LARGE SCALE GENOMIC DNA]</scope>
    <source>
        <strain evidence="17 18">SAG 2043</strain>
    </source>
</reference>
<dbReference type="Pfam" id="PF00027">
    <property type="entry name" value="cNMP_binding"/>
    <property type="match status" value="2"/>
</dbReference>
<dbReference type="InterPro" id="IPR036770">
    <property type="entry name" value="Ankyrin_rpt-contain_sf"/>
</dbReference>
<gene>
    <name evidence="17" type="ORF">WJX72_002779</name>
</gene>
<evidence type="ECO:0000256" key="5">
    <source>
        <dbReference type="ARBA" id="ARBA00022826"/>
    </source>
</evidence>
<keyword evidence="5" id="KW-0631">Potassium channel</keyword>
<feature type="coiled-coil region" evidence="12">
    <location>
        <begin position="2977"/>
        <end position="3004"/>
    </location>
</feature>
<dbReference type="Pfam" id="PF00520">
    <property type="entry name" value="Ion_trans"/>
    <property type="match status" value="1"/>
</dbReference>
<feature type="compositionally biased region" description="Basic and acidic residues" evidence="13">
    <location>
        <begin position="116"/>
        <end position="134"/>
    </location>
</feature>
<feature type="transmembrane region" description="Helical" evidence="14">
    <location>
        <begin position="2190"/>
        <end position="2211"/>
    </location>
</feature>
<evidence type="ECO:0000259" key="16">
    <source>
        <dbReference type="PROSITE" id="PS50222"/>
    </source>
</evidence>
<evidence type="ECO:0000256" key="6">
    <source>
        <dbReference type="ARBA" id="ARBA00022837"/>
    </source>
</evidence>
<organism evidence="17 18">
    <name type="scientific">[Myrmecia] bisecta</name>
    <dbReference type="NCBI Taxonomy" id="41462"/>
    <lineage>
        <taxon>Eukaryota</taxon>
        <taxon>Viridiplantae</taxon>
        <taxon>Chlorophyta</taxon>
        <taxon>core chlorophytes</taxon>
        <taxon>Trebouxiophyceae</taxon>
        <taxon>Trebouxiales</taxon>
        <taxon>Trebouxiaceae</taxon>
        <taxon>Myrmecia</taxon>
    </lineage>
</organism>
<feature type="transmembrane region" description="Helical" evidence="14">
    <location>
        <begin position="496"/>
        <end position="519"/>
    </location>
</feature>
<evidence type="ECO:0000313" key="18">
    <source>
        <dbReference type="Proteomes" id="UP001489004"/>
    </source>
</evidence>
<evidence type="ECO:0000256" key="13">
    <source>
        <dbReference type="SAM" id="MobiDB-lite"/>
    </source>
</evidence>
<evidence type="ECO:0000256" key="8">
    <source>
        <dbReference type="ARBA" id="ARBA00022989"/>
    </source>
</evidence>
<feature type="repeat" description="ANK" evidence="11">
    <location>
        <begin position="2810"/>
        <end position="2830"/>
    </location>
</feature>
<keyword evidence="10 14" id="KW-0472">Membrane</keyword>
<keyword evidence="5" id="KW-0633">Potassium transport</keyword>
<feature type="transmembrane region" description="Helical" evidence="14">
    <location>
        <begin position="807"/>
        <end position="832"/>
    </location>
</feature>
<proteinExistence type="inferred from homology"/>
<keyword evidence="11" id="KW-0040">ANK repeat</keyword>
<evidence type="ECO:0000259" key="15">
    <source>
        <dbReference type="PROSITE" id="PS50042"/>
    </source>
</evidence>
<dbReference type="InterPro" id="IPR018490">
    <property type="entry name" value="cNMP-bd_dom_sf"/>
</dbReference>
<dbReference type="PROSITE" id="PS00018">
    <property type="entry name" value="EF_HAND_1"/>
    <property type="match status" value="3"/>
</dbReference>
<dbReference type="PROSITE" id="PS50042">
    <property type="entry name" value="CNMP_BINDING_3"/>
    <property type="match status" value="2"/>
</dbReference>
<sequence>MHVVDILTLDNEASATEDQPADVAEWNATDSSMDDAEERLLLSEAPASNSQDVLALPNLRLASDSHKIIMDQRDATHPGSIKATSSSHSSQSSQPSLQPARSLVRLSSRFAASDDAESHHPYAEELEQKSNRRSEGLPLLQQLLGSDAADIGMANASQQAAGDEEEEETEDLRPTHSTGSRTAQRFVQESMDASEELAVIMAHSRNVKRELKVSFNSRHDSHLGLGDAGKSHSMPQFVRTPSMFAADSDGDDSHGAMSAKRVRGGAQGMYRSMSGVGLQRPGGSKDKHWRLSATASRGEHAVGLSPLSPHSPKRSRLAKWLEGEGLLPTFLRSPKVAARDKPSSLAWAPDTRAASYDPNKMQWAPTWLRHMMSGPSITKRHRSILMMRSPMSDGSMSMGRLRRPSMSMLTRRKKNVHWDVADDGLRPERMSGWQRFWRMFEPDSPLMTTWDDWRALLCLYETWALPLRMALGTAYTVLKEHTCLTATINHSAQVGWLWLDVTIDVMFFIDIVLMVLAAITMDKYEKAVVAETARVQLEAGDSSPKRSALHPHRPHSPANRPQPPQGTRARLLKQAPSGGSTVSTAAQRVASVSVLARTHEDRSWGHILASVGHVGLRKRPIGFLNRMRTWRENRLGCQPFAASVQEFLAQRKHMAAYALRSLLFDLAACFCMYLPLIRGWSIWTWWLMQVTRLPRIQKLYLYFRSRELMIHINIRHIAFGKFVVLVLGVAHWIGCIFYFMSRTSGYNQDPLSATWVEQVYANSDFNYGCDSNASIMQVYGVAIYKGLNGLANLGYDIDLPQRSNEMLFAALVMLISAVMEAYILGTLFHYVIKKDAKLWAFRQLLRAVQAYCKTRNLPASLEERLLQYFEFQHTKMLDSDGSRILRALPETLRMKIASHQYNYVIERNSLLFKGCNLQFLNQLMIKLRETYLMPGEVMIREGDMARELGFVAQGVVEEIRDGAVIRSMRHDSEHSNAVGDVAFFMGIPQPRAFQARTTADVTLLVISKLDYEEVVQNYPEQNDIIVTNILTYYELDKDGNDLSINKEGGEAVSEDAKEKLRNKRLIQAAVQKRNSEALSAMTFAAILGDVDTMRSLLQRGLPINTKDYDGRTTLHLAALEGNAKVLEVLLNEGADPMVRDRWGHTPLQHAVAKRHGPVIELLQRFNAKLGYEDASRHLCAAADAGDMRQLTRLIENGVDPNVRDYDQRTACHIAAKKGLLKVVEYLVSCKAEINAVDRWGSTPLRVAVLGGHELVASLIRSKGGRLEMQNAARALGQAANEGDLKTIRLLVDNGVAVDAPDYDSRTALHLAAAEGQLLSVYYLIYRCDADVNTRDRWGSTPLRDALRNNQVAIAKLLWTCEGDLGDNPAPELVQMLAELQSSPATPSLGMVRQQVAKLLHSVEDRRNPQLGLATTANLKIHVGAVIETIKHLGQLQRGAYSLLDTLRTLLEALQPLRKLLEVIHPRYDSVLRKSFDKGRARNARIASIRAASTSGPALASLFPALTDPTQQLRVTPAMSKGLRQVRDAHGGTAWKTTSKATQEARKSADGQLSFNRVLLQFGVMEESASELHTVLCEVGQQPPQTVLRALCMRLGVDLSPDQERQLLETVVVPHPPSPPSSIPPSVSATPARRSTSQQELPLSRQGSRQGSFQGSPGALQRSAGGGGSGALLRADAASGSGSLGGGNLGQALSSAAEGFVGSGSWQRRPSQLLVDLDGPASLAYASGGSADLGWVPPTPMPGAAAAAAGTAGVQPGGAGVSQALVAAAPSANRPGPPAVNPWRPSLPGVVEHEISRPLQPDEGAPLLHLEGVHLGDRMPRDSAYDDDGELQGVRNDVGPMYQGMVSLPHLLTSHVFEEVLQLHTTPESDDRNMLEKDLVNGVARTITTLDQLFTMLDLDKNGFVELSDLHRMQDDLGELGLAILEKAYGRFDTQKRGSLDRLQFVQALLLWLGVGEEEDVSPPAADDASLLQLQHTLSLNSWPSSNSMSVAGGQTLTGGRHAPLAKLLTVSDSGRARISPLVDRFRKAKEASEKSQLSRQLSGRLVQLEAMFQEVDANANGFIESRELERMLNCLLHDGSHVSKADVRAVMESIDANGDRRVSFDEFIKVILPMLEAQEVSGEEGVLQQQVLADMRPEGVHVARKHVLVLLPNSKYLRVWDAAIRWLAVYFYVTVPMDISFRCLERLSRWYYIATHVLDALLILDIGLHFFRAYTNKKSVLVTDPPRIRRNYLGKYFVADFVAACPYDLLVKSAGGSLRYQAFLRLPKLLRLHRVYVWYKKKESEIDADSMSSRLRVLAPIILGCTHLLACCWWYLGTYSLPNIWDQAYHTTTNGTITNKTVAQFATVTIVEKFNMTAYEQQLRAHWIGNYEGFGVQDVYAHGTIWEQYLLCFYWVVATITTNGQVGNMLPKNMPEILFTCVVMIVSVTLFAYLLAEISDKVMAQDAALVRMRSKVQGVQKFVSSRRLPDHLKSDITSFMESSSLLRGPAAGGAEGDVGEAEPDVFSQCSHTLQVDVAKHMSRSLISLVHIFEGCNNNFLDSLSVLLHEVSLSPDSYVFRTNDVSRELYIIASGAVELRVEHEVQGETVESLRSAGQVVGEMGFFFGMRHITHARVPSSCPVTLFALRKADYSQLVKLYPDQEEQITKNILQGWDVQRSMHSEVKRVLEVAKKKKRNERVVRLVDAAARGDIDEVNFMLGNNDVEVDDGDYHQRTALHLAASNGHIAMVRHLVLVHGANMNVTDRYNGTPIMDAVRHKHSEVVAFLKRSGARLNHDKAKGALFKAAVEGDAAYVELLINNGMDPNTSDYNQRTPLHLAASNGHLHIVQFLCAQPGIKLNPLDGNGNTPLMDAIRHNQLALQVALLAAGGHLGDVNVADKMCQAAAENDIDTLKVLHQNGVDVNAADFDQRTALHVAASRGRAEVAFYLLSLPGIDVNALDRWGATPLHDALLVGDKVLYALLERAGGLPADHPSMTEKAERQATKRAEEEVRRARDRVVRAVAASPEVGLLTKLAKDEMEAVLGKAVKHCITALEHMREVLRSAGSQRVLAAPMARMLCPQLFVAQEAVLACLDTLPGLLDRTMQLGRENEFYFEEWEKHTLLLQNSLQRQQQAESPGRHFHSTHRLMPSRQRRTGERSNSRPGTA</sequence>
<dbReference type="InterPro" id="IPR002110">
    <property type="entry name" value="Ankyrin_rpt"/>
</dbReference>
<dbReference type="InterPro" id="IPR018247">
    <property type="entry name" value="EF_Hand_1_Ca_BS"/>
</dbReference>
<protein>
    <submittedName>
        <fullName evidence="17">Uncharacterized protein</fullName>
    </submittedName>
</protein>
<feature type="compositionally biased region" description="Polar residues" evidence="13">
    <location>
        <begin position="1632"/>
        <end position="1654"/>
    </location>
</feature>
<dbReference type="SUPFAM" id="SSF51206">
    <property type="entry name" value="cAMP-binding domain-like"/>
    <property type="match status" value="2"/>
</dbReference>
<feature type="region of interest" description="Disordered" evidence="13">
    <location>
        <begin position="1611"/>
        <end position="1670"/>
    </location>
</feature>
<evidence type="ECO:0000256" key="4">
    <source>
        <dbReference type="ARBA" id="ARBA00022692"/>
    </source>
</evidence>
<keyword evidence="8 14" id="KW-1133">Transmembrane helix</keyword>
<dbReference type="Pfam" id="PF13499">
    <property type="entry name" value="EF-hand_7"/>
    <property type="match status" value="1"/>
</dbReference>
<feature type="region of interest" description="Disordered" evidence="13">
    <location>
        <begin position="155"/>
        <end position="181"/>
    </location>
</feature>
<feature type="transmembrane region" description="Helical" evidence="14">
    <location>
        <begin position="657"/>
        <end position="676"/>
    </location>
</feature>
<name>A0AAW1PD80_9CHLO</name>
<dbReference type="Gene3D" id="1.10.287.70">
    <property type="match status" value="2"/>
</dbReference>
<dbReference type="PANTHER" id="PTHR45743:SF2">
    <property type="entry name" value="POTASSIUM CHANNEL AKT1"/>
    <property type="match status" value="1"/>
</dbReference>
<evidence type="ECO:0000256" key="12">
    <source>
        <dbReference type="SAM" id="Coils"/>
    </source>
</evidence>
<dbReference type="SUPFAM" id="SSF81324">
    <property type="entry name" value="Voltage-gated potassium channels"/>
    <property type="match status" value="2"/>
</dbReference>
<feature type="compositionally biased region" description="Pro residues" evidence="13">
    <location>
        <begin position="1613"/>
        <end position="1622"/>
    </location>
</feature>
<feature type="repeat" description="ANK" evidence="11">
    <location>
        <begin position="1303"/>
        <end position="1336"/>
    </location>
</feature>
<dbReference type="GO" id="GO:0034702">
    <property type="term" value="C:monoatomic ion channel complex"/>
    <property type="evidence" value="ECO:0007669"/>
    <property type="project" value="UniProtKB-KW"/>
</dbReference>
<feature type="transmembrane region" description="Helical" evidence="14">
    <location>
        <begin position="2297"/>
        <end position="2316"/>
    </location>
</feature>
<dbReference type="PROSITE" id="PS50222">
    <property type="entry name" value="EF_HAND_2"/>
    <property type="match status" value="3"/>
</dbReference>
<evidence type="ECO:0000256" key="9">
    <source>
        <dbReference type="ARBA" id="ARBA00023065"/>
    </source>
</evidence>
<keyword evidence="12" id="KW-0175">Coiled coil</keyword>
<dbReference type="Gene3D" id="1.10.238.10">
    <property type="entry name" value="EF-hand"/>
    <property type="match status" value="2"/>
</dbReference>
<dbReference type="InterPro" id="IPR000595">
    <property type="entry name" value="cNMP-bd_dom"/>
</dbReference>